<dbReference type="Proteomes" id="UP000054324">
    <property type="component" value="Unassembled WGS sequence"/>
</dbReference>
<protein>
    <submittedName>
        <fullName evidence="1">Uncharacterized protein</fullName>
    </submittedName>
</protein>
<organism evidence="1 2">
    <name type="scientific">Opisthorchis viverrini</name>
    <name type="common">Southeast Asian liver fluke</name>
    <dbReference type="NCBI Taxonomy" id="6198"/>
    <lineage>
        <taxon>Eukaryota</taxon>
        <taxon>Metazoa</taxon>
        <taxon>Spiralia</taxon>
        <taxon>Lophotrochozoa</taxon>
        <taxon>Platyhelminthes</taxon>
        <taxon>Trematoda</taxon>
        <taxon>Digenea</taxon>
        <taxon>Opisthorchiida</taxon>
        <taxon>Opisthorchiata</taxon>
        <taxon>Opisthorchiidae</taxon>
        <taxon>Opisthorchis</taxon>
    </lineage>
</organism>
<accession>A0A075AGM9</accession>
<sequence length="90" mass="10287">MDCGESNIWTPAARKFEVSQTQQAESATMMRVHKTCTVYPRWSQVWAFLSTLVVVMPSRTRLPSHESRDSVRVAVEEIYTVSLNSTTKLH</sequence>
<dbReference type="GeneID" id="20318535"/>
<proteinExistence type="predicted"/>
<dbReference type="CTD" id="20318535"/>
<reference evidence="1 2" key="1">
    <citation type="submission" date="2013-11" db="EMBL/GenBank/DDBJ databases">
        <title>Opisthorchis viverrini - life in the bile duct.</title>
        <authorList>
            <person name="Young N.D."/>
            <person name="Nagarajan N."/>
            <person name="Lin S.J."/>
            <person name="Korhonen P.K."/>
            <person name="Jex A.R."/>
            <person name="Hall R.S."/>
            <person name="Safavi-Hemami H."/>
            <person name="Kaewkong W."/>
            <person name="Bertrand D."/>
            <person name="Gao S."/>
            <person name="Seet Q."/>
            <person name="Wongkham S."/>
            <person name="Teh B.T."/>
            <person name="Wongkham C."/>
            <person name="Intapan P.M."/>
            <person name="Maleewong W."/>
            <person name="Yang X."/>
            <person name="Hu M."/>
            <person name="Wang Z."/>
            <person name="Hofmann A."/>
            <person name="Sternberg P.W."/>
            <person name="Tan P."/>
            <person name="Wang J."/>
            <person name="Gasser R.B."/>
        </authorList>
    </citation>
    <scope>NUCLEOTIDE SEQUENCE [LARGE SCALE GENOMIC DNA]</scope>
</reference>
<name>A0A075AGM9_OPIVI</name>
<dbReference type="RefSeq" id="XP_009167338.1">
    <property type="nucleotide sequence ID" value="XM_009169074.1"/>
</dbReference>
<evidence type="ECO:0000313" key="2">
    <source>
        <dbReference type="Proteomes" id="UP000054324"/>
    </source>
</evidence>
<keyword evidence="2" id="KW-1185">Reference proteome</keyword>
<dbReference type="EMBL" id="KL596689">
    <property type="protein sequence ID" value="KER28884.1"/>
    <property type="molecule type" value="Genomic_DNA"/>
</dbReference>
<dbReference type="KEGG" id="ovi:T265_04353"/>
<dbReference type="AlphaFoldDB" id="A0A075AGM9"/>
<gene>
    <name evidence="1" type="ORF">T265_04353</name>
</gene>
<evidence type="ECO:0000313" key="1">
    <source>
        <dbReference type="EMBL" id="KER28884.1"/>
    </source>
</evidence>